<evidence type="ECO:0000256" key="2">
    <source>
        <dbReference type="ARBA" id="ARBA00006162"/>
    </source>
</evidence>
<reference evidence="9 10" key="1">
    <citation type="submission" date="2020-03" db="EMBL/GenBank/DDBJ databases">
        <title>Draft genome of Streptomyces sp. ventii, isolated from the Axial Seamount in the Pacific Ocean, and resequencing of the two type strains Streptomyces lonarensis strain NCL 716 and Streptomyces bohaiensis strain 11A07.</title>
        <authorList>
            <person name="Loughran R.M."/>
            <person name="Pfannmuller K.M."/>
            <person name="Wasson B.J."/>
            <person name="Deadmond M.C."/>
            <person name="Paddock B.E."/>
            <person name="Koyack M.J."/>
            <person name="Gallegos D.A."/>
            <person name="Mitchell E.A."/>
            <person name="Ushijima B."/>
            <person name="Saw J.H."/>
            <person name="Mcphail K.L."/>
            <person name="Videau P."/>
        </authorList>
    </citation>
    <scope>NUCLEOTIDE SEQUENCE [LARGE SCALE GENOMIC DNA]</scope>
    <source>
        <strain evidence="9 10">NCL716</strain>
    </source>
</reference>
<dbReference type="Pfam" id="PF08817">
    <property type="entry name" value="YukD"/>
    <property type="match status" value="1"/>
</dbReference>
<dbReference type="InterPro" id="IPR044049">
    <property type="entry name" value="EccD_transm"/>
</dbReference>
<feature type="transmembrane region" description="Helical" evidence="7">
    <location>
        <begin position="442"/>
        <end position="460"/>
    </location>
</feature>
<evidence type="ECO:0000256" key="5">
    <source>
        <dbReference type="ARBA" id="ARBA00022989"/>
    </source>
</evidence>
<dbReference type="Gene3D" id="3.10.20.90">
    <property type="entry name" value="Phosphatidylinositol 3-kinase Catalytic Subunit, Chain A, domain 1"/>
    <property type="match status" value="1"/>
</dbReference>
<dbReference type="RefSeq" id="WP_167970720.1">
    <property type="nucleotide sequence ID" value="NZ_BHZG01000214.1"/>
</dbReference>
<feature type="transmembrane region" description="Helical" evidence="7">
    <location>
        <begin position="173"/>
        <end position="194"/>
    </location>
</feature>
<evidence type="ECO:0000313" key="10">
    <source>
        <dbReference type="Proteomes" id="UP000578686"/>
    </source>
</evidence>
<evidence type="ECO:0000313" key="9">
    <source>
        <dbReference type="EMBL" id="NJQ06540.1"/>
    </source>
</evidence>
<keyword evidence="10" id="KW-1185">Reference proteome</keyword>
<dbReference type="InterPro" id="IPR024962">
    <property type="entry name" value="YukD-like"/>
</dbReference>
<keyword evidence="5 7" id="KW-1133">Transmembrane helix</keyword>
<accession>A0A7X6HZI8</accession>
<dbReference type="InterPro" id="IPR006707">
    <property type="entry name" value="T7SS_EccD"/>
</dbReference>
<organism evidence="9 10">
    <name type="scientific">Streptomyces lonarensis</name>
    <dbReference type="NCBI Taxonomy" id="700599"/>
    <lineage>
        <taxon>Bacteria</taxon>
        <taxon>Bacillati</taxon>
        <taxon>Actinomycetota</taxon>
        <taxon>Actinomycetes</taxon>
        <taxon>Kitasatosporales</taxon>
        <taxon>Streptomycetaceae</taxon>
        <taxon>Streptomyces</taxon>
    </lineage>
</organism>
<evidence type="ECO:0000256" key="3">
    <source>
        <dbReference type="ARBA" id="ARBA00022475"/>
    </source>
</evidence>
<feature type="transmembrane region" description="Helical" evidence="7">
    <location>
        <begin position="326"/>
        <end position="344"/>
    </location>
</feature>
<feature type="domain" description="EccD-like transmembrane" evidence="8">
    <location>
        <begin position="121"/>
        <end position="463"/>
    </location>
</feature>
<feature type="transmembrane region" description="Helical" evidence="7">
    <location>
        <begin position="375"/>
        <end position="393"/>
    </location>
</feature>
<dbReference type="Proteomes" id="UP000578686">
    <property type="component" value="Unassembled WGS sequence"/>
</dbReference>
<dbReference type="NCBIfam" id="TIGR03920">
    <property type="entry name" value="T7SS_EccD"/>
    <property type="match status" value="1"/>
</dbReference>
<dbReference type="EMBL" id="JAAVJD010000091">
    <property type="protein sequence ID" value="NJQ06540.1"/>
    <property type="molecule type" value="Genomic_DNA"/>
</dbReference>
<dbReference type="AlphaFoldDB" id="A0A7X6HZI8"/>
<comment type="caution">
    <text evidence="9">The sequence shown here is derived from an EMBL/GenBank/DDBJ whole genome shotgun (WGS) entry which is preliminary data.</text>
</comment>
<evidence type="ECO:0000256" key="1">
    <source>
        <dbReference type="ARBA" id="ARBA00004651"/>
    </source>
</evidence>
<feature type="transmembrane region" description="Helical" evidence="7">
    <location>
        <begin position="147"/>
        <end position="166"/>
    </location>
</feature>
<feature type="transmembrane region" description="Helical" evidence="7">
    <location>
        <begin position="259"/>
        <end position="278"/>
    </location>
</feature>
<keyword evidence="6 7" id="KW-0472">Membrane</keyword>
<feature type="transmembrane region" description="Helical" evidence="7">
    <location>
        <begin position="214"/>
        <end position="247"/>
    </location>
</feature>
<proteinExistence type="inferred from homology"/>
<sequence>MTDSVAPSLCRVTVRTPERIIDLAVPADVPVADLLHTVVEHAGETVAENGLEHGGWVLQRLGGPPLPEERSLESLGVLDGETLHLRPRSDALPEVVLDDLVDGVADTMENQPFGWTAGAARRLLVGMLLITLAGGLGVLLHPPAGGVNALAAGVAGLALLGGAAAASRAVGDAGAGAALGVAAVAYIGLAGWLLPGGELGGEHHAEILGARALAFGAAALGAAMLAVAAVAAFASLFLGMAVVATGAAIGGALMMTTDLAVGEVAAVLALVSVIYGALVPSLSFRLSGLKMPPLPTNAKQLQEGITPHSPSKIEKRTVLADGWMTGLYGAIAVLCGACLFGLALRPTLAQVLMMVALSLLLLLHARALGNTVQRMSVVAPGLVGTGLLAYGLATTTSPSGRLLLTAGLLAVAAALAIASWTVPGRRLVPYWGRAGELLQSAAAVSMLPLTLWVLGVYGALRSING</sequence>
<evidence type="ECO:0000256" key="7">
    <source>
        <dbReference type="SAM" id="Phobius"/>
    </source>
</evidence>
<feature type="transmembrane region" description="Helical" evidence="7">
    <location>
        <begin position="402"/>
        <end position="422"/>
    </location>
</feature>
<name>A0A7X6HZI8_9ACTN</name>
<dbReference type="GO" id="GO:0005886">
    <property type="term" value="C:plasma membrane"/>
    <property type="evidence" value="ECO:0007669"/>
    <property type="project" value="UniProtKB-SubCell"/>
</dbReference>
<keyword evidence="3" id="KW-1003">Cell membrane</keyword>
<feature type="transmembrane region" description="Helical" evidence="7">
    <location>
        <begin position="351"/>
        <end position="369"/>
    </location>
</feature>
<dbReference type="PIRSF" id="PIRSF017804">
    <property type="entry name" value="Secretion_EccD1"/>
    <property type="match status" value="1"/>
</dbReference>
<protein>
    <submittedName>
        <fullName evidence="9">Type VII secretion integral membrane protein EccD</fullName>
    </submittedName>
</protein>
<evidence type="ECO:0000256" key="4">
    <source>
        <dbReference type="ARBA" id="ARBA00022692"/>
    </source>
</evidence>
<evidence type="ECO:0000259" key="8">
    <source>
        <dbReference type="Pfam" id="PF19053"/>
    </source>
</evidence>
<dbReference type="Pfam" id="PF19053">
    <property type="entry name" value="EccD"/>
    <property type="match status" value="1"/>
</dbReference>
<gene>
    <name evidence="9" type="primary">eccD</name>
    <name evidence="9" type="ORF">HCN56_13335</name>
</gene>
<keyword evidence="4 7" id="KW-0812">Transmembrane</keyword>
<feature type="transmembrane region" description="Helical" evidence="7">
    <location>
        <begin position="123"/>
        <end position="141"/>
    </location>
</feature>
<evidence type="ECO:0000256" key="6">
    <source>
        <dbReference type="ARBA" id="ARBA00023136"/>
    </source>
</evidence>
<comment type="subcellular location">
    <subcellularLocation>
        <location evidence="1">Cell membrane</location>
        <topology evidence="1">Multi-pass membrane protein</topology>
    </subcellularLocation>
</comment>
<comment type="similarity">
    <text evidence="2">Belongs to the EccD/Snm4 family.</text>
</comment>